<sequence length="305" mass="32932">MSLETFSYGDHALQTITVANFHPAPPLHNADAGGSLGAGVETGYWVILIHGGAWRDPAQTSISYLMPALDILRSSSSSSLPITHLASISYRLSAHPSHPQDPSTEPSTSLRAAKHPDHLADVQSALSFLQTKYKFGSKYVLVGHSCGATLAFQGVMSRLSPQQTELKAPIAILGMAGIYDLRLLRDSHRDISAYQDFIEGAFGSDETLWDSVSPAIVTGKEGVEGWASGRVVVLAHSEEDGLCDLAQSLRMKETLGAWEKGGEEKRAVHFLPTRGEHDEAWEEGEELARGIVFTVGKLREMGVSP</sequence>
<feature type="active site" evidence="3">
    <location>
        <position position="240"/>
    </location>
</feature>
<comment type="caution">
    <text evidence="4">The sequence shown here is derived from an EMBL/GenBank/DDBJ whole genome shotgun (WGS) entry which is preliminary data.</text>
</comment>
<keyword evidence="2 3" id="KW-0823">Tryptophan catabolism</keyword>
<dbReference type="Gene3D" id="3.40.50.1820">
    <property type="entry name" value="alpha/beta hydrolase"/>
    <property type="match status" value="1"/>
</dbReference>
<evidence type="ECO:0000256" key="3">
    <source>
        <dbReference type="HAMAP-Rule" id="MF_03014"/>
    </source>
</evidence>
<comment type="pathway">
    <text evidence="3">Amino-acid degradation; L-tryptophan degradation via kynurenine pathway; L-kynurenine from L-tryptophan: step 2/2.</text>
</comment>
<dbReference type="HAMAP" id="MF_03014">
    <property type="entry name" value="KFase"/>
    <property type="match status" value="1"/>
</dbReference>
<organism evidence="4 5">
    <name type="scientific">Aspergillus granulosus</name>
    <dbReference type="NCBI Taxonomy" id="176169"/>
    <lineage>
        <taxon>Eukaryota</taxon>
        <taxon>Fungi</taxon>
        <taxon>Dikarya</taxon>
        <taxon>Ascomycota</taxon>
        <taxon>Pezizomycotina</taxon>
        <taxon>Eurotiomycetes</taxon>
        <taxon>Eurotiomycetidae</taxon>
        <taxon>Eurotiales</taxon>
        <taxon>Aspergillaceae</taxon>
        <taxon>Aspergillus</taxon>
        <taxon>Aspergillus subgen. Nidulantes</taxon>
    </lineage>
</organism>
<dbReference type="InterPro" id="IPR027519">
    <property type="entry name" value="KFase_ver/fungi-typ"/>
</dbReference>
<evidence type="ECO:0000313" key="5">
    <source>
        <dbReference type="Proteomes" id="UP001610334"/>
    </source>
</evidence>
<evidence type="ECO:0000256" key="2">
    <source>
        <dbReference type="ARBA" id="ARBA00023079"/>
    </source>
</evidence>
<dbReference type="PANTHER" id="PTHR48081">
    <property type="entry name" value="AB HYDROLASE SUPERFAMILY PROTEIN C4A8.06C"/>
    <property type="match status" value="1"/>
</dbReference>
<keyword evidence="1 3" id="KW-0378">Hydrolase</keyword>
<comment type="function">
    <text evidence="3">Catalyzes the hydrolysis of N-formyl-L-kynurenine to L-kynurenine, the second step in the kynurenine pathway of tryptophan degradation. Kynurenine may be further oxidized to nicotinic acid, NAD(H) and NADP(H). Required for elimination of toxic metabolites.</text>
</comment>
<dbReference type="SUPFAM" id="SSF53474">
    <property type="entry name" value="alpha/beta-Hydrolases"/>
    <property type="match status" value="1"/>
</dbReference>
<dbReference type="PANTHER" id="PTHR48081:SF33">
    <property type="entry name" value="KYNURENINE FORMAMIDASE"/>
    <property type="match status" value="1"/>
</dbReference>
<dbReference type="InterPro" id="IPR050300">
    <property type="entry name" value="GDXG_lipolytic_enzyme"/>
</dbReference>
<dbReference type="EMBL" id="JBFXLT010000016">
    <property type="protein sequence ID" value="KAL2817786.1"/>
    <property type="molecule type" value="Genomic_DNA"/>
</dbReference>
<accession>A0ABR4HQM8</accession>
<feature type="active site" evidence="3">
    <location>
        <position position="277"/>
    </location>
</feature>
<comment type="similarity">
    <text evidence="3">Belongs to the kynurenine formamidase family.</text>
</comment>
<gene>
    <name evidence="4" type="ORF">BJX63DRAFT_384887</name>
</gene>
<dbReference type="EC" id="3.5.1.9" evidence="3"/>
<comment type="domain">
    <text evidence="3">The main chain amide nitrogen atoms of the second glycine and its adjacent residue in the HGGXW motif define the oxyanion hole, and stabilize the oxyanion that forms during the nucleophilic attack by the catalytic serine during substrate cleavage.</text>
</comment>
<protein>
    <recommendedName>
        <fullName evidence="3">Kynurenine formamidase</fullName>
        <shortName evidence="3">KFA</shortName>
        <shortName evidence="3">KFase</shortName>
        <ecNumber evidence="3">3.5.1.9</ecNumber>
    </recommendedName>
    <alternativeName>
        <fullName evidence="3">Arylformamidase</fullName>
    </alternativeName>
    <alternativeName>
        <fullName evidence="3">N-formylkynurenine formamidase</fullName>
        <shortName evidence="3">FKF</shortName>
    </alternativeName>
</protein>
<feature type="short sequence motif" description="HGGXW" evidence="3">
    <location>
        <begin position="50"/>
        <end position="54"/>
    </location>
</feature>
<evidence type="ECO:0000313" key="4">
    <source>
        <dbReference type="EMBL" id="KAL2817786.1"/>
    </source>
</evidence>
<keyword evidence="5" id="KW-1185">Reference proteome</keyword>
<reference evidence="4 5" key="1">
    <citation type="submission" date="2024-07" db="EMBL/GenBank/DDBJ databases">
        <title>Section-level genome sequencing and comparative genomics of Aspergillus sections Usti and Cavernicolus.</title>
        <authorList>
            <consortium name="Lawrence Berkeley National Laboratory"/>
            <person name="Nybo J.L."/>
            <person name="Vesth T.C."/>
            <person name="Theobald S."/>
            <person name="Frisvad J.C."/>
            <person name="Larsen T.O."/>
            <person name="Kjaerboelling I."/>
            <person name="Rothschild-Mancinelli K."/>
            <person name="Lyhne E.K."/>
            <person name="Kogle M.E."/>
            <person name="Barry K."/>
            <person name="Clum A."/>
            <person name="Na H."/>
            <person name="Ledsgaard L."/>
            <person name="Lin J."/>
            <person name="Lipzen A."/>
            <person name="Kuo A."/>
            <person name="Riley R."/>
            <person name="Mondo S."/>
            <person name="Labutti K."/>
            <person name="Haridas S."/>
            <person name="Pangalinan J."/>
            <person name="Salamov A.A."/>
            <person name="Simmons B.A."/>
            <person name="Magnuson J.K."/>
            <person name="Chen J."/>
            <person name="Drula E."/>
            <person name="Henrissat B."/>
            <person name="Wiebenga A."/>
            <person name="Lubbers R.J."/>
            <person name="Gomes A.C."/>
            <person name="Makela M.R."/>
            <person name="Stajich J."/>
            <person name="Grigoriev I.V."/>
            <person name="Mortensen U.H."/>
            <person name="De Vries R.P."/>
            <person name="Baker S.E."/>
            <person name="Andersen M.R."/>
        </authorList>
    </citation>
    <scope>NUCLEOTIDE SEQUENCE [LARGE SCALE GENOMIC DNA]</scope>
    <source>
        <strain evidence="4 5">CBS 588.65</strain>
    </source>
</reference>
<name>A0ABR4HQM8_9EURO</name>
<comment type="catalytic activity">
    <reaction evidence="3">
        <text>N-formyl-L-kynurenine + H2O = L-kynurenine + formate + H(+)</text>
        <dbReference type="Rhea" id="RHEA:13009"/>
        <dbReference type="ChEBI" id="CHEBI:15377"/>
        <dbReference type="ChEBI" id="CHEBI:15378"/>
        <dbReference type="ChEBI" id="CHEBI:15740"/>
        <dbReference type="ChEBI" id="CHEBI:57959"/>
        <dbReference type="ChEBI" id="CHEBI:58629"/>
        <dbReference type="EC" id="3.5.1.9"/>
    </reaction>
</comment>
<dbReference type="InterPro" id="IPR029058">
    <property type="entry name" value="AB_hydrolase_fold"/>
</dbReference>
<evidence type="ECO:0000256" key="1">
    <source>
        <dbReference type="ARBA" id="ARBA00022801"/>
    </source>
</evidence>
<feature type="active site" description="Nucleophile" evidence="3">
    <location>
        <position position="145"/>
    </location>
</feature>
<dbReference type="Proteomes" id="UP001610334">
    <property type="component" value="Unassembled WGS sequence"/>
</dbReference>
<comment type="subunit">
    <text evidence="3">Homodimer.</text>
</comment>
<proteinExistence type="inferred from homology"/>